<gene>
    <name evidence="1" type="ORF">LR48_Vigan62s000900</name>
</gene>
<protein>
    <submittedName>
        <fullName evidence="1">Uncharacterized protein</fullName>
    </submittedName>
</protein>
<dbReference type="Proteomes" id="UP000053144">
    <property type="component" value="Unassembled WGS sequence"/>
</dbReference>
<reference evidence="2" key="1">
    <citation type="journal article" date="2015" name="Proc. Natl. Acad. Sci. U.S.A.">
        <title>Genome sequencing of adzuki bean (Vigna angularis) provides insight into high starch and low fat accumulation and domestication.</title>
        <authorList>
            <person name="Yang K."/>
            <person name="Tian Z."/>
            <person name="Chen C."/>
            <person name="Luo L."/>
            <person name="Zhao B."/>
            <person name="Wang Z."/>
            <person name="Yu L."/>
            <person name="Li Y."/>
            <person name="Sun Y."/>
            <person name="Li W."/>
            <person name="Chen Y."/>
            <person name="Li Y."/>
            <person name="Zhang Y."/>
            <person name="Ai D."/>
            <person name="Zhao J."/>
            <person name="Shang C."/>
            <person name="Ma Y."/>
            <person name="Wu B."/>
            <person name="Wang M."/>
            <person name="Gao L."/>
            <person name="Sun D."/>
            <person name="Zhang P."/>
            <person name="Guo F."/>
            <person name="Wang W."/>
            <person name="Li Y."/>
            <person name="Wang J."/>
            <person name="Varshney R.K."/>
            <person name="Wang J."/>
            <person name="Ling H.Q."/>
            <person name="Wan P."/>
        </authorList>
    </citation>
    <scope>NUCLEOTIDE SEQUENCE</scope>
    <source>
        <strain evidence="2">cv. Jingnong 6</strain>
    </source>
</reference>
<proteinExistence type="predicted"/>
<dbReference type="Gramene" id="KOM25232">
    <property type="protein sequence ID" value="KOM25232"/>
    <property type="gene ID" value="LR48_Vigan62s000900"/>
</dbReference>
<dbReference type="STRING" id="3914.A0A0L9T3S8"/>
<sequence>MQHGLFLVSINYIDGLFNVHELTGVQDVILCRFFDRQMNSTWLFASAQSKWYSKHQEMKEFTVNLGQKSRRKLKGMSGYIVEEALMMDGTKKVQVKL</sequence>
<evidence type="ECO:0000313" key="2">
    <source>
        <dbReference type="Proteomes" id="UP000053144"/>
    </source>
</evidence>
<name>A0A0L9T3S8_PHAAN</name>
<accession>A0A0L9T3S8</accession>
<evidence type="ECO:0000313" key="1">
    <source>
        <dbReference type="EMBL" id="KOM25232.1"/>
    </source>
</evidence>
<dbReference type="EMBL" id="KQ258258">
    <property type="protein sequence ID" value="KOM25232.1"/>
    <property type="molecule type" value="Genomic_DNA"/>
</dbReference>
<dbReference type="AlphaFoldDB" id="A0A0L9T3S8"/>
<organism evidence="1 2">
    <name type="scientific">Phaseolus angularis</name>
    <name type="common">Azuki bean</name>
    <name type="synonym">Vigna angularis</name>
    <dbReference type="NCBI Taxonomy" id="3914"/>
    <lineage>
        <taxon>Eukaryota</taxon>
        <taxon>Viridiplantae</taxon>
        <taxon>Streptophyta</taxon>
        <taxon>Embryophyta</taxon>
        <taxon>Tracheophyta</taxon>
        <taxon>Spermatophyta</taxon>
        <taxon>Magnoliopsida</taxon>
        <taxon>eudicotyledons</taxon>
        <taxon>Gunneridae</taxon>
        <taxon>Pentapetalae</taxon>
        <taxon>rosids</taxon>
        <taxon>fabids</taxon>
        <taxon>Fabales</taxon>
        <taxon>Fabaceae</taxon>
        <taxon>Papilionoideae</taxon>
        <taxon>50 kb inversion clade</taxon>
        <taxon>NPAAA clade</taxon>
        <taxon>indigoferoid/millettioid clade</taxon>
        <taxon>Phaseoleae</taxon>
        <taxon>Vigna</taxon>
    </lineage>
</organism>